<keyword evidence="2" id="KW-1133">Transmembrane helix</keyword>
<keyword evidence="2" id="KW-0472">Membrane</keyword>
<keyword evidence="2" id="KW-0812">Transmembrane</keyword>
<dbReference type="Proteomes" id="UP000027238">
    <property type="component" value="Unassembled WGS sequence"/>
</dbReference>
<dbReference type="OMA" id="CRESACI"/>
<dbReference type="EMBL" id="JMSE01001338">
    <property type="protein sequence ID" value="KDN62284.1"/>
    <property type="molecule type" value="Genomic_DNA"/>
</dbReference>
<sequence>MAAASAATTASSTSSTTLAPPRLTPSPACLYPFDSIRDNDLCDHAYATSWRGCPAGYTSACGRLADYHLSQYTTPGPLIITGPMDREMTATFITKIHSVICCPDDTIGRNAQTDCVFVATAPTIFEMGPAPLTPYTVSSAQSLTGHAVTASRAVVTRMASWAAAAAAADGDGNASGLTIVETATATAWCNLPACADLTTLPFASVSRTTVAGTTATAGDFILQPPQYMGRIGNLGIFALSGLLGAIIFAAALLLPSAMEYRKRKRLQVQSQ</sequence>
<evidence type="ECO:0000313" key="3">
    <source>
        <dbReference type="EMBL" id="KDN62284.1"/>
    </source>
</evidence>
<organism evidence="3 4">
    <name type="scientific">Colletotrichum sublineola</name>
    <name type="common">Sorghum anthracnose fungus</name>
    <dbReference type="NCBI Taxonomy" id="1173701"/>
    <lineage>
        <taxon>Eukaryota</taxon>
        <taxon>Fungi</taxon>
        <taxon>Dikarya</taxon>
        <taxon>Ascomycota</taxon>
        <taxon>Pezizomycotina</taxon>
        <taxon>Sordariomycetes</taxon>
        <taxon>Hypocreomycetidae</taxon>
        <taxon>Glomerellales</taxon>
        <taxon>Glomerellaceae</taxon>
        <taxon>Colletotrichum</taxon>
        <taxon>Colletotrichum graminicola species complex</taxon>
    </lineage>
</organism>
<gene>
    <name evidence="3" type="ORF">CSUB01_09669</name>
</gene>
<dbReference type="OrthoDB" id="4832041at2759"/>
<evidence type="ECO:0000256" key="1">
    <source>
        <dbReference type="SAM" id="MobiDB-lite"/>
    </source>
</evidence>
<name>A0A066X3N5_COLSU</name>
<evidence type="ECO:0000256" key="2">
    <source>
        <dbReference type="SAM" id="Phobius"/>
    </source>
</evidence>
<dbReference type="HOGENOM" id="CLU_1030629_0_0_1"/>
<evidence type="ECO:0000313" key="4">
    <source>
        <dbReference type="Proteomes" id="UP000027238"/>
    </source>
</evidence>
<keyword evidence="4" id="KW-1185">Reference proteome</keyword>
<feature type="region of interest" description="Disordered" evidence="1">
    <location>
        <begin position="1"/>
        <end position="21"/>
    </location>
</feature>
<dbReference type="AlphaFoldDB" id="A0A066X3N5"/>
<accession>A0A066X3N5</accession>
<reference evidence="4" key="1">
    <citation type="journal article" date="2014" name="Genome Announc.">
        <title>Draft genome sequence of Colletotrichum sublineola, a destructive pathogen of cultivated sorghum.</title>
        <authorList>
            <person name="Baroncelli R."/>
            <person name="Sanz-Martin J.M."/>
            <person name="Rech G.E."/>
            <person name="Sukno S.A."/>
            <person name="Thon M.R."/>
        </authorList>
    </citation>
    <scope>NUCLEOTIDE SEQUENCE [LARGE SCALE GENOMIC DNA]</scope>
    <source>
        <strain evidence="4">TX430BB</strain>
    </source>
</reference>
<comment type="caution">
    <text evidence="3">The sequence shown here is derived from an EMBL/GenBank/DDBJ whole genome shotgun (WGS) entry which is preliminary data.</text>
</comment>
<proteinExistence type="predicted"/>
<feature type="transmembrane region" description="Helical" evidence="2">
    <location>
        <begin position="234"/>
        <end position="255"/>
    </location>
</feature>
<protein>
    <submittedName>
        <fullName evidence="3">Uncharacterized protein</fullName>
    </submittedName>
</protein>
<dbReference type="eggNOG" id="ENOG502T5PJ">
    <property type="taxonomic scope" value="Eukaryota"/>
</dbReference>